<keyword evidence="2" id="KW-1185">Reference proteome</keyword>
<protein>
    <submittedName>
        <fullName evidence="1">Uncharacterized protein</fullName>
    </submittedName>
</protein>
<comment type="caution">
    <text evidence="1">The sequence shown here is derived from an EMBL/GenBank/DDBJ whole genome shotgun (WGS) entry which is preliminary data.</text>
</comment>
<evidence type="ECO:0000313" key="2">
    <source>
        <dbReference type="Proteomes" id="UP000768646"/>
    </source>
</evidence>
<sequence>MIEHKNIERQPLIARSMNLQLHVVSQQHSQNSEHEVSPILKRVLIESPAQKITDIETSLSKKTTKRTKHEQISKTKMLNQAYQASAEPWKVPSIEETNMKVREWQRQYRKAFPSFKFYFDSVDQNIKHKLTKQINKLGGTVETFFSKNITHVITTRPIPDFTDLSLQSARKSISNTNTTFSMSSTSDNRSRKIFGIGNILKDPYVAGKHNQDELLKNDILIKAHEYDMKIWSFDKFVNKILRSLLDPSLTPNQPKLSHLLYDEKVNGTRERDRTAPREDYVYFKGPYLFVRDISNIYRPIIIKEWPKPPNGRASEGEWPQFRVTSFGHCPFVRENYRKSHHPSSLSKHQVLKELQNIPEPSKNLKSVFFNCLKNDSHGIHNQIQSIHQADINASGIVQSNLTSAIRSQTSANARSGGMAGSITIPLSKSVDDLKRKVFIQVQQRRSIQENINTLQQSQIDPTDKKKIKIENKPGYCENCREKFEDFDKHINSRRHIKYATNDENFAELDELLSSLKRKRLPWIVEA</sequence>
<organism evidence="1 2">
    <name type="scientific">Pneumocystis oryctolagi</name>
    <dbReference type="NCBI Taxonomy" id="42067"/>
    <lineage>
        <taxon>Eukaryota</taxon>
        <taxon>Fungi</taxon>
        <taxon>Dikarya</taxon>
        <taxon>Ascomycota</taxon>
        <taxon>Taphrinomycotina</taxon>
        <taxon>Pneumocystomycetes</taxon>
        <taxon>Pneumocystaceae</taxon>
        <taxon>Pneumocystis</taxon>
    </lineage>
</organism>
<gene>
    <name evidence="1" type="ORF">PORY_000443</name>
</gene>
<dbReference type="Proteomes" id="UP000768646">
    <property type="component" value="Unassembled WGS sequence"/>
</dbReference>
<evidence type="ECO:0000313" key="1">
    <source>
        <dbReference type="EMBL" id="KAG4306455.1"/>
    </source>
</evidence>
<proteinExistence type="predicted"/>
<accession>A0ACB7CFW8</accession>
<dbReference type="EMBL" id="JABTEG010000001">
    <property type="protein sequence ID" value="KAG4306455.1"/>
    <property type="molecule type" value="Genomic_DNA"/>
</dbReference>
<name>A0ACB7CFW8_9ASCO</name>
<reference evidence="1 2" key="1">
    <citation type="journal article" date="2021" name="Commun. Biol.">
        <title>Genomic insights into the host specific adaptation of the Pneumocystis genus.</title>
        <authorList>
            <person name="Cisse O.H."/>
            <person name="Ma L."/>
            <person name="Dekker J.P."/>
            <person name="Khil P.P."/>
            <person name="Youn J.-H."/>
            <person name="Brenchley J.M."/>
            <person name="Blair R."/>
            <person name="Pahar B."/>
            <person name="Chabe M."/>
            <person name="Van Rompay K.K.A."/>
            <person name="Keesler R."/>
            <person name="Sukura A."/>
            <person name="Hirsch V."/>
            <person name="Kutty G."/>
            <person name="Liu Y."/>
            <person name="Peng L."/>
            <person name="Chen J."/>
            <person name="Song J."/>
            <person name="Weissenbacher-Lang C."/>
            <person name="Xu J."/>
            <person name="Upham N.S."/>
            <person name="Stajich J.E."/>
            <person name="Cuomo C.A."/>
            <person name="Cushion M.T."/>
            <person name="Kovacs J.A."/>
        </authorList>
    </citation>
    <scope>NUCLEOTIDE SEQUENCE [LARGE SCALE GENOMIC DNA]</scope>
    <source>
        <strain evidence="1 2">RABM</strain>
    </source>
</reference>